<dbReference type="Gene3D" id="3.30.710.10">
    <property type="entry name" value="Potassium Channel Kv1.1, Chain A"/>
    <property type="match status" value="1"/>
</dbReference>
<dbReference type="PROSITE" id="PS50097">
    <property type="entry name" value="BTB"/>
    <property type="match status" value="1"/>
</dbReference>
<dbReference type="AlphaFoldDB" id="A0AAX7U8A0"/>
<reference evidence="4 5" key="1">
    <citation type="submission" date="2018-05" db="EMBL/GenBank/DDBJ databases">
        <authorList>
            <person name="Datahose"/>
        </authorList>
    </citation>
    <scope>NUCLEOTIDE SEQUENCE</scope>
</reference>
<evidence type="ECO:0000259" key="3">
    <source>
        <dbReference type="PROSITE" id="PS50097"/>
    </source>
</evidence>
<dbReference type="Gene3D" id="1.25.40.420">
    <property type="match status" value="1"/>
</dbReference>
<dbReference type="SMART" id="SM00875">
    <property type="entry name" value="BACK"/>
    <property type="match status" value="1"/>
</dbReference>
<dbReference type="InterPro" id="IPR000210">
    <property type="entry name" value="BTB/POZ_dom"/>
</dbReference>
<name>A0AAX7U8A0_ASTCA</name>
<dbReference type="PIRSF" id="PIRSF037037">
    <property type="entry name" value="Kelch-like_protein_gigaxonin"/>
    <property type="match status" value="1"/>
</dbReference>
<sequence length="525" mass="59802">FFLMREEQPPYKSSSVYNELRFEGKFCDAIIKVEDVEFPVHKIILCNCTPYFRALFTSWSDPDKQVFNIPGLSPEMMALIIDFAYTGSVSVTKENAVELLMAADQLNVMDIVKICSDFVGEQLCAENCVGIWQFTKVHLSPELRAKAFHYIISNFEQVVLQEEFLQLTVEELGDILERDDLNVQCESTAYEALIKWISHVPAEREQHLIALLSKVRLGLVTLDYLRDNVRLNQLVRTSSDRLSMIKAAIILPQNMTNRPYVFRLCPHLARPRLPHSVLLAIGGWSDRNPTNAIEAYDYRAECWVNVTNNLEHPRAYHGAAFLNGYVYSIGGFDRAEHFKSVRRFDLTTRTWNEVAPMYCRRCYVSVTVLNGFIYAMGGYDGHVRLSSAERYQPETNQWSLIASMHEQRSDASCTTLHSRVGKAYNPQTNTWNLVSSMLTRRSNFGIAVINDRLFAVGGFNGFTTTFNVEYYDASTNRWFKACDMGIFRSALSCCVVSGHPNLSDYTIPRDSLTCLNVPEEAAEST</sequence>
<dbReference type="SUPFAM" id="SSF54695">
    <property type="entry name" value="POZ domain"/>
    <property type="match status" value="1"/>
</dbReference>
<reference evidence="4" key="4">
    <citation type="submission" date="2025-09" db="UniProtKB">
        <authorList>
            <consortium name="Ensembl"/>
        </authorList>
    </citation>
    <scope>IDENTIFICATION</scope>
</reference>
<proteinExistence type="predicted"/>
<dbReference type="InterPro" id="IPR015915">
    <property type="entry name" value="Kelch-typ_b-propeller"/>
</dbReference>
<dbReference type="PANTHER" id="PTHR24412:SF172">
    <property type="entry name" value="KELCH-LIKE PROTEIN 10"/>
    <property type="match status" value="1"/>
</dbReference>
<protein>
    <recommendedName>
        <fullName evidence="3">BTB domain-containing protein</fullName>
    </recommendedName>
</protein>
<dbReference type="Gene3D" id="2.120.10.80">
    <property type="entry name" value="Kelch-type beta propeller"/>
    <property type="match status" value="2"/>
</dbReference>
<reference evidence="5" key="2">
    <citation type="submission" date="2023-03" db="EMBL/GenBank/DDBJ databases">
        <authorList>
            <consortium name="Wellcome Sanger Institute Data Sharing"/>
        </authorList>
    </citation>
    <scope>NUCLEOTIDE SEQUENCE [LARGE SCALE GENOMIC DNA]</scope>
</reference>
<evidence type="ECO:0000256" key="1">
    <source>
        <dbReference type="ARBA" id="ARBA00022441"/>
    </source>
</evidence>
<dbReference type="SUPFAM" id="SSF117281">
    <property type="entry name" value="Kelch motif"/>
    <property type="match status" value="1"/>
</dbReference>
<dbReference type="InterPro" id="IPR011705">
    <property type="entry name" value="BACK"/>
</dbReference>
<dbReference type="Pfam" id="PF00651">
    <property type="entry name" value="BTB"/>
    <property type="match status" value="1"/>
</dbReference>
<feature type="domain" description="BTB" evidence="3">
    <location>
        <begin position="27"/>
        <end position="93"/>
    </location>
</feature>
<dbReference type="GeneTree" id="ENSGT00940000154664"/>
<dbReference type="PANTHER" id="PTHR24412">
    <property type="entry name" value="KELCH PROTEIN"/>
    <property type="match status" value="1"/>
</dbReference>
<accession>A0AAX7U8A0</accession>
<evidence type="ECO:0000256" key="2">
    <source>
        <dbReference type="ARBA" id="ARBA00022737"/>
    </source>
</evidence>
<dbReference type="FunFam" id="1.25.40.420:FF:000001">
    <property type="entry name" value="Kelch-like family member 12"/>
    <property type="match status" value="1"/>
</dbReference>
<dbReference type="InterPro" id="IPR017096">
    <property type="entry name" value="BTB-kelch_protein"/>
</dbReference>
<keyword evidence="5" id="KW-1185">Reference proteome</keyword>
<dbReference type="InterPro" id="IPR006652">
    <property type="entry name" value="Kelch_1"/>
</dbReference>
<dbReference type="SMART" id="SM00225">
    <property type="entry name" value="BTB"/>
    <property type="match status" value="1"/>
</dbReference>
<dbReference type="SMART" id="SM00612">
    <property type="entry name" value="Kelch"/>
    <property type="match status" value="5"/>
</dbReference>
<keyword evidence="2" id="KW-0677">Repeat</keyword>
<dbReference type="Pfam" id="PF01344">
    <property type="entry name" value="Kelch_1"/>
    <property type="match status" value="4"/>
</dbReference>
<keyword evidence="1" id="KW-0880">Kelch repeat</keyword>
<dbReference type="Proteomes" id="UP000265100">
    <property type="component" value="Chromosome 6"/>
</dbReference>
<evidence type="ECO:0000313" key="4">
    <source>
        <dbReference type="Ensembl" id="ENSACLP00000065007.1"/>
    </source>
</evidence>
<evidence type="ECO:0000313" key="5">
    <source>
        <dbReference type="Proteomes" id="UP000265100"/>
    </source>
</evidence>
<dbReference type="Pfam" id="PF07707">
    <property type="entry name" value="BACK"/>
    <property type="match status" value="1"/>
</dbReference>
<organism evidence="4 5">
    <name type="scientific">Astatotilapia calliptera</name>
    <name type="common">Eastern happy</name>
    <name type="synonym">Chromis callipterus</name>
    <dbReference type="NCBI Taxonomy" id="8154"/>
    <lineage>
        <taxon>Eukaryota</taxon>
        <taxon>Metazoa</taxon>
        <taxon>Chordata</taxon>
        <taxon>Craniata</taxon>
        <taxon>Vertebrata</taxon>
        <taxon>Euteleostomi</taxon>
        <taxon>Actinopterygii</taxon>
        <taxon>Neopterygii</taxon>
        <taxon>Teleostei</taxon>
        <taxon>Neoteleostei</taxon>
        <taxon>Acanthomorphata</taxon>
        <taxon>Ovalentaria</taxon>
        <taxon>Cichlomorphae</taxon>
        <taxon>Cichliformes</taxon>
        <taxon>Cichlidae</taxon>
        <taxon>African cichlids</taxon>
        <taxon>Pseudocrenilabrinae</taxon>
        <taxon>Haplochromini</taxon>
        <taxon>Astatotilapia</taxon>
    </lineage>
</organism>
<dbReference type="InterPro" id="IPR011333">
    <property type="entry name" value="SKP1/BTB/POZ_sf"/>
</dbReference>
<reference evidence="4" key="3">
    <citation type="submission" date="2025-08" db="UniProtKB">
        <authorList>
            <consortium name="Ensembl"/>
        </authorList>
    </citation>
    <scope>IDENTIFICATION</scope>
</reference>
<gene>
    <name evidence="4" type="primary">KLHL10</name>
</gene>
<dbReference type="Ensembl" id="ENSACLT00000086194.1">
    <property type="protein sequence ID" value="ENSACLP00000065007.1"/>
    <property type="gene ID" value="ENSACLG00000039212.1"/>
</dbReference>